<proteinExistence type="predicted"/>
<evidence type="ECO:0000313" key="2">
    <source>
        <dbReference type="Proteomes" id="UP000191988"/>
    </source>
</evidence>
<dbReference type="STRING" id="1183432.AGR3A_Cc190118"/>
<gene>
    <name evidence="1" type="ORF">AGR3A_Cc190118</name>
</gene>
<dbReference type="AlphaFoldDB" id="A0A1S7P1R1"/>
<dbReference type="EMBL" id="FBWK01000011">
    <property type="protein sequence ID" value="CUX14711.1"/>
    <property type="molecule type" value="Genomic_DNA"/>
</dbReference>
<accession>A0A1S7P1R1</accession>
<dbReference type="Proteomes" id="UP000191988">
    <property type="component" value="Unassembled WGS sequence"/>
</dbReference>
<dbReference type="RefSeq" id="WP_080842036.1">
    <property type="nucleotide sequence ID" value="NZ_LT009723.1"/>
</dbReference>
<evidence type="ECO:0000313" key="1">
    <source>
        <dbReference type="EMBL" id="CUX14711.1"/>
    </source>
</evidence>
<sequence length="258" mass="29113">MITAEDGTKTFERILLPSDEMQKFVEGALAGLEVPEAKIKLGTGRVQFETLVKHALIKPLGGDRAASNFISVDRRFDPSDLDKFLERLISCVTTELTPDLVDIANAMRKTNCQFMEVITLLLDHSLKNVAFDTREVGIAGFRLDVEEVRRLALGEEHGCFAVSELQRLIPASSRIVKDLLKGGWLQTVQRKNPVKRNMQTVVEREALTKFKEEFVSLGNLATNRGTRTWCLKKQLDSEFIRPVFEAAGMPFYRQAELK</sequence>
<protein>
    <submittedName>
        <fullName evidence="1">Uncharacterized protein</fullName>
    </submittedName>
</protein>
<keyword evidence="2" id="KW-1185">Reference proteome</keyword>
<name>A0A1S7P1R1_9HYPH</name>
<reference evidence="2" key="1">
    <citation type="submission" date="2016-01" db="EMBL/GenBank/DDBJ databases">
        <authorList>
            <person name="Regsiter A."/>
            <person name="william w."/>
        </authorList>
    </citation>
    <scope>NUCLEOTIDE SEQUENCE [LARGE SCALE GENOMIC DNA]</scope>
    <source>
        <strain evidence="2">CFBP 6623</strain>
    </source>
</reference>
<organism evidence="1 2">
    <name type="scientific">Agrobacterium tomkonis CFBP 6623</name>
    <dbReference type="NCBI Taxonomy" id="1183432"/>
    <lineage>
        <taxon>Bacteria</taxon>
        <taxon>Pseudomonadati</taxon>
        <taxon>Pseudomonadota</taxon>
        <taxon>Alphaproteobacteria</taxon>
        <taxon>Hyphomicrobiales</taxon>
        <taxon>Rhizobiaceae</taxon>
        <taxon>Rhizobium/Agrobacterium group</taxon>
        <taxon>Agrobacterium</taxon>
        <taxon>Agrobacterium tumefaciens complex</taxon>
    </lineage>
</organism>